<proteinExistence type="predicted"/>
<evidence type="ECO:0000313" key="2">
    <source>
        <dbReference type="EMBL" id="GFY60466.1"/>
    </source>
</evidence>
<dbReference type="EMBL" id="BMAV01013165">
    <property type="protein sequence ID" value="GFY60466.1"/>
    <property type="molecule type" value="Genomic_DNA"/>
</dbReference>
<gene>
    <name evidence="2" type="ORF">TNIN_92351</name>
</gene>
<evidence type="ECO:0000313" key="3">
    <source>
        <dbReference type="Proteomes" id="UP000886998"/>
    </source>
</evidence>
<feature type="region of interest" description="Disordered" evidence="1">
    <location>
        <begin position="37"/>
        <end position="57"/>
    </location>
</feature>
<accession>A0A8X7C7G5</accession>
<protein>
    <submittedName>
        <fullName evidence="2">Uncharacterized protein</fullName>
    </submittedName>
</protein>
<organism evidence="2 3">
    <name type="scientific">Trichonephila inaurata madagascariensis</name>
    <dbReference type="NCBI Taxonomy" id="2747483"/>
    <lineage>
        <taxon>Eukaryota</taxon>
        <taxon>Metazoa</taxon>
        <taxon>Ecdysozoa</taxon>
        <taxon>Arthropoda</taxon>
        <taxon>Chelicerata</taxon>
        <taxon>Arachnida</taxon>
        <taxon>Araneae</taxon>
        <taxon>Araneomorphae</taxon>
        <taxon>Entelegynae</taxon>
        <taxon>Araneoidea</taxon>
        <taxon>Nephilidae</taxon>
        <taxon>Trichonephila</taxon>
        <taxon>Trichonephila inaurata</taxon>
    </lineage>
</organism>
<comment type="caution">
    <text evidence="2">The sequence shown here is derived from an EMBL/GenBank/DDBJ whole genome shotgun (WGS) entry which is preliminary data.</text>
</comment>
<evidence type="ECO:0000256" key="1">
    <source>
        <dbReference type="SAM" id="MobiDB-lite"/>
    </source>
</evidence>
<dbReference type="AlphaFoldDB" id="A0A8X7C7G5"/>
<reference evidence="2" key="1">
    <citation type="submission" date="2020-08" db="EMBL/GenBank/DDBJ databases">
        <title>Multicomponent nature underlies the extraordinary mechanical properties of spider dragline silk.</title>
        <authorList>
            <person name="Kono N."/>
            <person name="Nakamura H."/>
            <person name="Mori M."/>
            <person name="Yoshida Y."/>
            <person name="Ohtoshi R."/>
            <person name="Malay A.D."/>
            <person name="Moran D.A.P."/>
            <person name="Tomita M."/>
            <person name="Numata K."/>
            <person name="Arakawa K."/>
        </authorList>
    </citation>
    <scope>NUCLEOTIDE SEQUENCE</scope>
</reference>
<name>A0A8X7C7G5_9ARAC</name>
<feature type="compositionally biased region" description="Basic and acidic residues" evidence="1">
    <location>
        <begin position="37"/>
        <end position="50"/>
    </location>
</feature>
<keyword evidence="3" id="KW-1185">Reference proteome</keyword>
<sequence length="91" mass="10060">MLCVVALERNSALRAVTKHRDDKYRKLLFLIRRTEGGHPAKTSRNTESDGHNVSSGQLNAKKIFGNSTKVAGVRLGCSNPAILNLWPTKPF</sequence>
<dbReference type="Proteomes" id="UP000886998">
    <property type="component" value="Unassembled WGS sequence"/>
</dbReference>